<dbReference type="GO" id="GO:0032266">
    <property type="term" value="F:phosphatidylinositol-3-phosphate binding"/>
    <property type="evidence" value="ECO:0007669"/>
    <property type="project" value="TreeGrafter"/>
</dbReference>
<dbReference type="CDD" id="cd19817">
    <property type="entry name" value="Bbox1_ANCHR-like"/>
    <property type="match status" value="1"/>
</dbReference>
<dbReference type="SMART" id="SM00064">
    <property type="entry name" value="FYVE"/>
    <property type="match status" value="1"/>
</dbReference>
<dbReference type="Pfam" id="PF01363">
    <property type="entry name" value="FYVE"/>
    <property type="match status" value="1"/>
</dbReference>
<comment type="caution">
    <text evidence="7">The sequence shown here is derived from an EMBL/GenBank/DDBJ whole genome shotgun (WGS) entry which is preliminary data.</text>
</comment>
<dbReference type="InterPro" id="IPR013083">
    <property type="entry name" value="Znf_RING/FYVE/PHD"/>
</dbReference>
<feature type="compositionally biased region" description="Acidic residues" evidence="5">
    <location>
        <begin position="246"/>
        <end position="264"/>
    </location>
</feature>
<evidence type="ECO:0000256" key="2">
    <source>
        <dbReference type="ARBA" id="ARBA00022771"/>
    </source>
</evidence>
<feature type="domain" description="FYVE-type" evidence="6">
    <location>
        <begin position="1"/>
        <end position="53"/>
    </location>
</feature>
<dbReference type="PANTHER" id="PTHR46603:SF1">
    <property type="entry name" value="ABSCISSION_NOCUT CHECKPOINT REGULATOR"/>
    <property type="match status" value="1"/>
</dbReference>
<evidence type="ECO:0000259" key="6">
    <source>
        <dbReference type="PROSITE" id="PS50178"/>
    </source>
</evidence>
<dbReference type="AlphaFoldDB" id="A0AAN8SC39"/>
<dbReference type="GO" id="GO:0032154">
    <property type="term" value="C:cleavage furrow"/>
    <property type="evidence" value="ECO:0007669"/>
    <property type="project" value="TreeGrafter"/>
</dbReference>
<dbReference type="GO" id="GO:0030496">
    <property type="term" value="C:midbody"/>
    <property type="evidence" value="ECO:0007669"/>
    <property type="project" value="TreeGrafter"/>
</dbReference>
<dbReference type="InterPro" id="IPR044553">
    <property type="entry name" value="Bbox1_ANCHR"/>
</dbReference>
<evidence type="ECO:0000256" key="5">
    <source>
        <dbReference type="SAM" id="MobiDB-lite"/>
    </source>
</evidence>
<sequence length="321" mass="36691">MSCYACLAKFSFFTREYSCPNCGLSYCSKCLREKVTLGEKEKNVCSNCHKKLTSNIDQMASSNVDTPDLLVKRLETLENPAKPPITIFRHSNRLMNLKSGLSSQDKQILERLERLKAERTATLLPDESEIKRRLALLQDRTEDSISDKSKPHKFVMKSEQEQVNDLLNQYMAETGLDVEMQDEGNQAIDEIRDRLRRLQTSETTSTTGVGSCLQSDDGDEITTKIIKRAIAEGQLEKRLERPKCEEYEDDDDDDDIDISDADESREDSDLPWCIICNENAVVKCLGCDGHLYCNTCFQQGHEFFNMEDHKTVPFNRRDSLS</sequence>
<dbReference type="GO" id="GO:0005813">
    <property type="term" value="C:centrosome"/>
    <property type="evidence" value="ECO:0007669"/>
    <property type="project" value="TreeGrafter"/>
</dbReference>
<evidence type="ECO:0000256" key="3">
    <source>
        <dbReference type="ARBA" id="ARBA00022833"/>
    </source>
</evidence>
<dbReference type="EMBL" id="JAWJWE010000001">
    <property type="protein sequence ID" value="KAK6643920.1"/>
    <property type="molecule type" value="Genomic_DNA"/>
</dbReference>
<proteinExistence type="predicted"/>
<evidence type="ECO:0000256" key="4">
    <source>
        <dbReference type="PROSITE-ProRule" id="PRU00091"/>
    </source>
</evidence>
<protein>
    <recommendedName>
        <fullName evidence="6">FYVE-type domain-containing protein</fullName>
    </recommendedName>
</protein>
<feature type="region of interest" description="Disordered" evidence="5">
    <location>
        <begin position="239"/>
        <end position="264"/>
    </location>
</feature>
<dbReference type="Proteomes" id="UP001372834">
    <property type="component" value="Unassembled WGS sequence"/>
</dbReference>
<keyword evidence="1" id="KW-0479">Metal-binding</keyword>
<dbReference type="SUPFAM" id="SSF57903">
    <property type="entry name" value="FYVE/PHD zinc finger"/>
    <property type="match status" value="1"/>
</dbReference>
<dbReference type="Gene3D" id="3.30.40.10">
    <property type="entry name" value="Zinc/RING finger domain, C3HC4 (zinc finger)"/>
    <property type="match status" value="1"/>
</dbReference>
<dbReference type="InterPro" id="IPR011011">
    <property type="entry name" value="Znf_FYVE_PHD"/>
</dbReference>
<dbReference type="InterPro" id="IPR000306">
    <property type="entry name" value="Znf_FYVE"/>
</dbReference>
<reference evidence="7 8" key="1">
    <citation type="submission" date="2023-10" db="EMBL/GenBank/DDBJ databases">
        <title>Genomes of two closely related lineages of the louse Polyplax serrata with different host specificities.</title>
        <authorList>
            <person name="Martinu J."/>
            <person name="Tarabai H."/>
            <person name="Stefka J."/>
            <person name="Hypsa V."/>
        </authorList>
    </citation>
    <scope>NUCLEOTIDE SEQUENCE [LARGE SCALE GENOMIC DNA]</scope>
    <source>
        <strain evidence="7">HR10_N</strain>
    </source>
</reference>
<accession>A0AAN8SC39</accession>
<dbReference type="GO" id="GO:0044878">
    <property type="term" value="P:mitotic cytokinesis checkpoint signaling"/>
    <property type="evidence" value="ECO:0007669"/>
    <property type="project" value="TreeGrafter"/>
</dbReference>
<dbReference type="PANTHER" id="PTHR46603">
    <property type="entry name" value="ABSCISSION/NOCUT CHECKPOINT REGULATOR"/>
    <property type="match status" value="1"/>
</dbReference>
<organism evidence="7 8">
    <name type="scientific">Polyplax serrata</name>
    <name type="common">Common mouse louse</name>
    <dbReference type="NCBI Taxonomy" id="468196"/>
    <lineage>
        <taxon>Eukaryota</taxon>
        <taxon>Metazoa</taxon>
        <taxon>Ecdysozoa</taxon>
        <taxon>Arthropoda</taxon>
        <taxon>Hexapoda</taxon>
        <taxon>Insecta</taxon>
        <taxon>Pterygota</taxon>
        <taxon>Neoptera</taxon>
        <taxon>Paraneoptera</taxon>
        <taxon>Psocodea</taxon>
        <taxon>Troctomorpha</taxon>
        <taxon>Phthiraptera</taxon>
        <taxon>Anoplura</taxon>
        <taxon>Polyplacidae</taxon>
        <taxon>Polyplax</taxon>
    </lineage>
</organism>
<evidence type="ECO:0000313" key="8">
    <source>
        <dbReference type="Proteomes" id="UP001372834"/>
    </source>
</evidence>
<dbReference type="GO" id="GO:0009838">
    <property type="term" value="P:abscission"/>
    <property type="evidence" value="ECO:0007669"/>
    <property type="project" value="TreeGrafter"/>
</dbReference>
<gene>
    <name evidence="7" type="ORF">RUM43_000185</name>
</gene>
<keyword evidence="3" id="KW-0862">Zinc</keyword>
<evidence type="ECO:0000256" key="1">
    <source>
        <dbReference type="ARBA" id="ARBA00022723"/>
    </source>
</evidence>
<dbReference type="GO" id="GO:0008270">
    <property type="term" value="F:zinc ion binding"/>
    <property type="evidence" value="ECO:0007669"/>
    <property type="project" value="UniProtKB-KW"/>
</dbReference>
<keyword evidence="2 4" id="KW-0863">Zinc-finger</keyword>
<evidence type="ECO:0000313" key="7">
    <source>
        <dbReference type="EMBL" id="KAK6643920.1"/>
    </source>
</evidence>
<dbReference type="Pfam" id="PF22586">
    <property type="entry name" value="ANCHR-like_BBOX"/>
    <property type="match status" value="1"/>
</dbReference>
<dbReference type="InterPro" id="IPR017455">
    <property type="entry name" value="Znf_FYVE-rel"/>
</dbReference>
<dbReference type="SUPFAM" id="SSF57845">
    <property type="entry name" value="B-box zinc-binding domain"/>
    <property type="match status" value="1"/>
</dbReference>
<dbReference type="PROSITE" id="PS50178">
    <property type="entry name" value="ZF_FYVE"/>
    <property type="match status" value="1"/>
</dbReference>
<name>A0AAN8SC39_POLSC</name>